<dbReference type="Pfam" id="PF17954">
    <property type="entry name" value="Pirin_C_2"/>
    <property type="match status" value="1"/>
</dbReference>
<sequence length="234" mass="25832">MIKQTPGKIFLADQRGVVETSEFRRYSTFTFGAYIHEHKSAFGSLYALNEETLGGTQHLEFTTDRPTYILLIPVTGEVVLNAPSGSVMVGVEEIQVLALPAHTTFELVNPYTNELVTFLHLWLQAEHPIAATSSKKRAFRLAATENQLAEVVSASVANQPLPFSLYMGRFAGRQEAEHTLSNSAALFAFVLAGAFEVEGRLLHEKDGLALWDTQEVEIEALSNNALLLVLELKQ</sequence>
<dbReference type="InterPro" id="IPR014710">
    <property type="entry name" value="RmlC-like_jellyroll"/>
</dbReference>
<proteinExistence type="predicted"/>
<dbReference type="PANTHER" id="PTHR43212:SF3">
    <property type="entry name" value="QUERCETIN 2,3-DIOXYGENASE"/>
    <property type="match status" value="1"/>
</dbReference>
<feature type="domain" description="Quercetin 2,3-dioxygenase C-terminal cupin" evidence="1">
    <location>
        <begin position="164"/>
        <end position="230"/>
    </location>
</feature>
<reference evidence="2 3" key="1">
    <citation type="submission" date="2022-03" db="EMBL/GenBank/DDBJ databases">
        <title>Hymenobactersp. isolated from the air.</title>
        <authorList>
            <person name="Won M."/>
            <person name="Kwon S.-W."/>
        </authorList>
    </citation>
    <scope>NUCLEOTIDE SEQUENCE [LARGE SCALE GENOMIC DNA]</scope>
    <source>
        <strain evidence="2 3">KACC 21982</strain>
    </source>
</reference>
<dbReference type="Proteomes" id="UP000831113">
    <property type="component" value="Chromosome"/>
</dbReference>
<keyword evidence="3" id="KW-1185">Reference proteome</keyword>
<gene>
    <name evidence="2" type="ORF">MTX78_20710</name>
</gene>
<dbReference type="InterPro" id="IPR041602">
    <property type="entry name" value="Quercetinase_C"/>
</dbReference>
<dbReference type="RefSeq" id="WP_243797964.1">
    <property type="nucleotide sequence ID" value="NZ_CP094669.1"/>
</dbReference>
<dbReference type="PANTHER" id="PTHR43212">
    <property type="entry name" value="QUERCETIN 2,3-DIOXYGENASE"/>
    <property type="match status" value="1"/>
</dbReference>
<organism evidence="2 3">
    <name type="scientific">Hymenobacter tibetensis</name>
    <dbReference type="NCBI Taxonomy" id="497967"/>
    <lineage>
        <taxon>Bacteria</taxon>
        <taxon>Pseudomonadati</taxon>
        <taxon>Bacteroidota</taxon>
        <taxon>Cytophagia</taxon>
        <taxon>Cytophagales</taxon>
        <taxon>Hymenobacteraceae</taxon>
        <taxon>Hymenobacter</taxon>
    </lineage>
</organism>
<dbReference type="SUPFAM" id="SSF51182">
    <property type="entry name" value="RmlC-like cupins"/>
    <property type="match status" value="1"/>
</dbReference>
<dbReference type="EMBL" id="CP094669">
    <property type="protein sequence ID" value="UOG74527.1"/>
    <property type="molecule type" value="Genomic_DNA"/>
</dbReference>
<evidence type="ECO:0000259" key="1">
    <source>
        <dbReference type="Pfam" id="PF17954"/>
    </source>
</evidence>
<dbReference type="Gene3D" id="2.60.120.10">
    <property type="entry name" value="Jelly Rolls"/>
    <property type="match status" value="2"/>
</dbReference>
<evidence type="ECO:0000313" key="3">
    <source>
        <dbReference type="Proteomes" id="UP000831113"/>
    </source>
</evidence>
<dbReference type="InterPro" id="IPR011051">
    <property type="entry name" value="RmlC_Cupin_sf"/>
</dbReference>
<evidence type="ECO:0000313" key="2">
    <source>
        <dbReference type="EMBL" id="UOG74527.1"/>
    </source>
</evidence>
<name>A0ABY4CWV2_9BACT</name>
<dbReference type="InterPro" id="IPR012093">
    <property type="entry name" value="Pirin"/>
</dbReference>
<accession>A0ABY4CWV2</accession>
<protein>
    <recommendedName>
        <fullName evidence="1">Quercetin 2,3-dioxygenase C-terminal cupin domain-containing protein</fullName>
    </recommendedName>
</protein>